<proteinExistence type="predicted"/>
<feature type="transmembrane region" description="Helical" evidence="6">
    <location>
        <begin position="91"/>
        <end position="112"/>
    </location>
</feature>
<evidence type="ECO:0000313" key="7">
    <source>
        <dbReference type="EMBL" id="KAF5228924.1"/>
    </source>
</evidence>
<keyword evidence="3 6" id="KW-0812">Transmembrane</keyword>
<feature type="transmembrane region" description="Helical" evidence="6">
    <location>
        <begin position="124"/>
        <end position="143"/>
    </location>
</feature>
<feature type="transmembrane region" description="Helical" evidence="6">
    <location>
        <begin position="53"/>
        <end position="71"/>
    </location>
</feature>
<evidence type="ECO:0000256" key="4">
    <source>
        <dbReference type="ARBA" id="ARBA00022989"/>
    </source>
</evidence>
<evidence type="ECO:0000256" key="6">
    <source>
        <dbReference type="SAM" id="Phobius"/>
    </source>
</evidence>
<dbReference type="GO" id="GO:0016020">
    <property type="term" value="C:membrane"/>
    <property type="evidence" value="ECO:0007669"/>
    <property type="project" value="UniProtKB-SubCell"/>
</dbReference>
<dbReference type="PIRSF" id="PIRSF006060">
    <property type="entry name" value="AA_transporter"/>
    <property type="match status" value="1"/>
</dbReference>
<keyword evidence="2" id="KW-0813">Transport</keyword>
<feature type="transmembrane region" description="Helical" evidence="6">
    <location>
        <begin position="174"/>
        <end position="198"/>
    </location>
</feature>
<evidence type="ECO:0000256" key="5">
    <source>
        <dbReference type="ARBA" id="ARBA00023136"/>
    </source>
</evidence>
<dbReference type="Gene3D" id="1.20.1740.10">
    <property type="entry name" value="Amino acid/polyamine transporter I"/>
    <property type="match status" value="1"/>
</dbReference>
<dbReference type="PANTHER" id="PTHR45649">
    <property type="entry name" value="AMINO-ACID PERMEASE BAT1"/>
    <property type="match status" value="1"/>
</dbReference>
<comment type="subcellular location">
    <subcellularLocation>
        <location evidence="1">Membrane</location>
        <topology evidence="1">Multi-pass membrane protein</topology>
    </subcellularLocation>
</comment>
<sequence>MDADRREDALVEGFGYTVSYDRVFKSLGSMSLTLAMASPMLGVFVMNSLQIGYGGYFGMTWGWVIPAILYFPWALGIAELASAMPVNGGSYWWVAALAPPSLSRPLSFITGVTNFMNALTSMASFGWAIANSLVALISIHTGWEATNAYTMGIAIALAFLWLAMTCMRMQDSNTLYITCALVTASVVLVTTTLFLVGLPVTHSLQHLPFTKASQVFGSYSNFSDWQKPVALPYTFLAAAWVITGWNASTAIAEETHNARRVVPRSVITTYLTMSVMGFFVCLVLSFCMTDLEAAASDPSGYPAFTLIINHWGKNLGFAFLLIVLVNSMLGGASVIFMVSCQTAAFARDGGLVFNEKLAKVWTYSNMPIYSSVLVTIGGVILLFLAMSPIASSIIYSLAVIAVMLMYALPMSFRVFHGGRWVPGPWNYGRFSIPIHVYSIISILYITILECFPPMANWTGATFNYNWVVLIFALFLSGVLWMFKGRYTYKGVDQEALDAWRAQEALPSTSEDDIEGANIVIQGTSPRGSSCTAGNSVHTVVKGLKN</sequence>
<evidence type="ECO:0000313" key="8">
    <source>
        <dbReference type="Proteomes" id="UP000537989"/>
    </source>
</evidence>
<evidence type="ECO:0000256" key="1">
    <source>
        <dbReference type="ARBA" id="ARBA00004141"/>
    </source>
</evidence>
<evidence type="ECO:0000256" key="2">
    <source>
        <dbReference type="ARBA" id="ARBA00022448"/>
    </source>
</evidence>
<dbReference type="PANTHER" id="PTHR45649:SF6">
    <property type="entry name" value="GABA-SPECIFIC PERMEASE"/>
    <property type="match status" value="1"/>
</dbReference>
<feature type="transmembrane region" description="Helical" evidence="6">
    <location>
        <begin position="393"/>
        <end position="415"/>
    </location>
</feature>
<keyword evidence="8" id="KW-1185">Reference proteome</keyword>
<dbReference type="AlphaFoldDB" id="A0AAN5Z091"/>
<comment type="caution">
    <text evidence="7">The sequence shown here is derived from an EMBL/GenBank/DDBJ whole genome shotgun (WGS) entry which is preliminary data.</text>
</comment>
<evidence type="ECO:0000256" key="3">
    <source>
        <dbReference type="ARBA" id="ARBA00022692"/>
    </source>
</evidence>
<dbReference type="Pfam" id="PF13520">
    <property type="entry name" value="AA_permease_2"/>
    <property type="match status" value="1"/>
</dbReference>
<feature type="transmembrane region" description="Helical" evidence="6">
    <location>
        <begin position="230"/>
        <end position="252"/>
    </location>
</feature>
<feature type="transmembrane region" description="Helical" evidence="6">
    <location>
        <begin position="427"/>
        <end position="447"/>
    </location>
</feature>
<gene>
    <name evidence="7" type="ORF">FAUST_10723</name>
</gene>
<keyword evidence="5 6" id="KW-0472">Membrane</keyword>
<protein>
    <recommendedName>
        <fullName evidence="9">Amino acid transporter</fullName>
    </recommendedName>
</protein>
<dbReference type="Proteomes" id="UP000537989">
    <property type="component" value="Unassembled WGS sequence"/>
</dbReference>
<feature type="transmembrane region" description="Helical" evidence="6">
    <location>
        <begin position="273"/>
        <end position="295"/>
    </location>
</feature>
<feature type="transmembrane region" description="Helical" evidence="6">
    <location>
        <begin position="27"/>
        <end position="46"/>
    </location>
</feature>
<dbReference type="InterPro" id="IPR002293">
    <property type="entry name" value="AA/rel_permease1"/>
</dbReference>
<reference evidence="7 8" key="1">
    <citation type="submission" date="2020-02" db="EMBL/GenBank/DDBJ databases">
        <title>Identification and distribution of gene clusters putatively required for synthesis of sphingolipid metabolism inhibitors in phylogenetically diverse species of the filamentous fungus Fusarium.</title>
        <authorList>
            <person name="Kim H.-S."/>
            <person name="Busman M."/>
            <person name="Brown D.W."/>
            <person name="Divon H."/>
            <person name="Uhlig S."/>
            <person name="Proctor R.H."/>
        </authorList>
    </citation>
    <scope>NUCLEOTIDE SEQUENCE [LARGE SCALE GENOMIC DNA]</scope>
    <source>
        <strain evidence="7 8">NRRL 2903</strain>
    </source>
</reference>
<feature type="transmembrane region" description="Helical" evidence="6">
    <location>
        <begin position="462"/>
        <end position="482"/>
    </location>
</feature>
<dbReference type="GO" id="GO:0022857">
    <property type="term" value="F:transmembrane transporter activity"/>
    <property type="evidence" value="ECO:0007669"/>
    <property type="project" value="InterPro"/>
</dbReference>
<keyword evidence="4 6" id="KW-1133">Transmembrane helix</keyword>
<organism evidence="7 8">
    <name type="scientific">Fusarium austroamericanum</name>
    <dbReference type="NCBI Taxonomy" id="282268"/>
    <lineage>
        <taxon>Eukaryota</taxon>
        <taxon>Fungi</taxon>
        <taxon>Dikarya</taxon>
        <taxon>Ascomycota</taxon>
        <taxon>Pezizomycotina</taxon>
        <taxon>Sordariomycetes</taxon>
        <taxon>Hypocreomycetidae</taxon>
        <taxon>Hypocreales</taxon>
        <taxon>Nectriaceae</taxon>
        <taxon>Fusarium</taxon>
    </lineage>
</organism>
<name>A0AAN5Z091_FUSAU</name>
<feature type="transmembrane region" description="Helical" evidence="6">
    <location>
        <begin position="315"/>
        <end position="338"/>
    </location>
</feature>
<feature type="transmembrane region" description="Helical" evidence="6">
    <location>
        <begin position="149"/>
        <end position="167"/>
    </location>
</feature>
<accession>A0AAN5Z091</accession>
<feature type="transmembrane region" description="Helical" evidence="6">
    <location>
        <begin position="366"/>
        <end position="387"/>
    </location>
</feature>
<dbReference type="EMBL" id="JAAMOD010000434">
    <property type="protein sequence ID" value="KAF5228924.1"/>
    <property type="molecule type" value="Genomic_DNA"/>
</dbReference>
<evidence type="ECO:0008006" key="9">
    <source>
        <dbReference type="Google" id="ProtNLM"/>
    </source>
</evidence>